<dbReference type="Proteomes" id="UP000550707">
    <property type="component" value="Unassembled WGS sequence"/>
</dbReference>
<protein>
    <submittedName>
        <fullName evidence="1">Splicing factor 3b subunit 6</fullName>
    </submittedName>
</protein>
<dbReference type="AlphaFoldDB" id="A0A7J8E4A0"/>
<comment type="caution">
    <text evidence="1">The sequence shown here is derived from an EMBL/GenBank/DDBJ whole genome shotgun (WGS) entry which is preliminary data.</text>
</comment>
<keyword evidence="2" id="KW-1185">Reference proteome</keyword>
<sequence>MWCMRTSSMPRMHVITCQDSMFVTDTSWFCTIMPTGHFRRWTRRKRKNSLSFSRRNMASTQIHQSKHFLHFILD</sequence>
<reference evidence="1 2" key="1">
    <citation type="journal article" date="2020" name="Nature">
        <title>Six reference-quality genomes reveal evolution of bat adaptations.</title>
        <authorList>
            <person name="Jebb D."/>
            <person name="Huang Z."/>
            <person name="Pippel M."/>
            <person name="Hughes G.M."/>
            <person name="Lavrichenko K."/>
            <person name="Devanna P."/>
            <person name="Winkler S."/>
            <person name="Jermiin L.S."/>
            <person name="Skirmuntt E.C."/>
            <person name="Katzourakis A."/>
            <person name="Burkitt-Gray L."/>
            <person name="Ray D.A."/>
            <person name="Sullivan K.A.M."/>
            <person name="Roscito J.G."/>
            <person name="Kirilenko B.M."/>
            <person name="Davalos L.M."/>
            <person name="Corthals A.P."/>
            <person name="Power M.L."/>
            <person name="Jones G."/>
            <person name="Ransome R.D."/>
            <person name="Dechmann D.K.N."/>
            <person name="Locatelli A.G."/>
            <person name="Puechmaille S.J."/>
            <person name="Fedrigo O."/>
            <person name="Jarvis E.D."/>
            <person name="Hiller M."/>
            <person name="Vernes S.C."/>
            <person name="Myers E.W."/>
            <person name="Teeling E.C."/>
        </authorList>
    </citation>
    <scope>NUCLEOTIDE SEQUENCE [LARGE SCALE GENOMIC DNA]</scope>
    <source>
        <strain evidence="1">MMolMol1</strain>
        <tissue evidence="1">Muscle</tissue>
    </source>
</reference>
<name>A0A7J8E4A0_MOLMO</name>
<organism evidence="1 2">
    <name type="scientific">Molossus molossus</name>
    <name type="common">Pallas' mastiff bat</name>
    <name type="synonym">Vespertilio molossus</name>
    <dbReference type="NCBI Taxonomy" id="27622"/>
    <lineage>
        <taxon>Eukaryota</taxon>
        <taxon>Metazoa</taxon>
        <taxon>Chordata</taxon>
        <taxon>Craniata</taxon>
        <taxon>Vertebrata</taxon>
        <taxon>Euteleostomi</taxon>
        <taxon>Mammalia</taxon>
        <taxon>Eutheria</taxon>
        <taxon>Laurasiatheria</taxon>
        <taxon>Chiroptera</taxon>
        <taxon>Yangochiroptera</taxon>
        <taxon>Molossidae</taxon>
        <taxon>Molossus</taxon>
    </lineage>
</organism>
<dbReference type="EMBL" id="JACASF010000015">
    <property type="protein sequence ID" value="KAF6430244.1"/>
    <property type="molecule type" value="Genomic_DNA"/>
</dbReference>
<gene>
    <name evidence="1" type="ORF">HJG59_016380</name>
</gene>
<evidence type="ECO:0000313" key="1">
    <source>
        <dbReference type="EMBL" id="KAF6430244.1"/>
    </source>
</evidence>
<proteinExistence type="predicted"/>
<evidence type="ECO:0000313" key="2">
    <source>
        <dbReference type="Proteomes" id="UP000550707"/>
    </source>
</evidence>
<accession>A0A7J8E4A0</accession>